<dbReference type="EMBL" id="QFAY01000023">
    <property type="protein sequence ID" value="MBP2621708.1"/>
    <property type="molecule type" value="Genomic_DNA"/>
</dbReference>
<feature type="compositionally biased region" description="Acidic residues" evidence="1">
    <location>
        <begin position="43"/>
        <end position="56"/>
    </location>
</feature>
<protein>
    <recommendedName>
        <fullName evidence="4">Lipoprotein</fullName>
    </recommendedName>
</protein>
<gene>
    <name evidence="2" type="ORF">DHL47_10345</name>
</gene>
<dbReference type="RefSeq" id="WP_209551768.1">
    <property type="nucleotide sequence ID" value="NZ_QFAY01000023.1"/>
</dbReference>
<organism evidence="2 3">
    <name type="scientific">Streptococcus panodentis</name>
    <dbReference type="NCBI Taxonomy" id="1581472"/>
    <lineage>
        <taxon>Bacteria</taxon>
        <taxon>Bacillati</taxon>
        <taxon>Bacillota</taxon>
        <taxon>Bacilli</taxon>
        <taxon>Lactobacillales</taxon>
        <taxon>Streptococcaceae</taxon>
        <taxon>Streptococcus</taxon>
    </lineage>
</organism>
<feature type="region of interest" description="Disordered" evidence="1">
    <location>
        <begin position="29"/>
        <end position="59"/>
    </location>
</feature>
<accession>A0ABS5AZN4</accession>
<reference evidence="2 3" key="1">
    <citation type="submission" date="2018-05" db="EMBL/GenBank/DDBJ databases">
        <title>Draft genome sequence of Streptococcus panodentis CCUG 70867T.</title>
        <authorList>
            <person name="Salva-Serra F."/>
            <person name="Mendez V."/>
            <person name="Jaen-Luchoro D."/>
            <person name="Gonzales-Siles L."/>
            <person name="Karlsson R."/>
            <person name="Engstrom-Jakobsson H."/>
            <person name="Busquets A."/>
            <person name="Gomila M."/>
            <person name="Pineiro-Iglesias B."/>
            <person name="Bennasar-Figueras A."/>
            <person name="Seeger M."/>
            <person name="Moore E."/>
        </authorList>
    </citation>
    <scope>NUCLEOTIDE SEQUENCE [LARGE SCALE GENOMIC DNA]</scope>
    <source>
        <strain evidence="2 3">CCUG 70867</strain>
    </source>
</reference>
<evidence type="ECO:0008006" key="4">
    <source>
        <dbReference type="Google" id="ProtNLM"/>
    </source>
</evidence>
<evidence type="ECO:0000256" key="1">
    <source>
        <dbReference type="SAM" id="MobiDB-lite"/>
    </source>
</evidence>
<keyword evidence="3" id="KW-1185">Reference proteome</keyword>
<dbReference type="PROSITE" id="PS51257">
    <property type="entry name" value="PROKAR_LIPOPROTEIN"/>
    <property type="match status" value="1"/>
</dbReference>
<comment type="caution">
    <text evidence="2">The sequence shown here is derived from an EMBL/GenBank/DDBJ whole genome shotgun (WGS) entry which is preliminary data.</text>
</comment>
<sequence length="212" mass="22947">MIKKGFLFAMTLLAGLLLTSCSLIRTVLPPPSSGESSSSISIGDDDSSSGFDDDSDVSSSIATQRIGSDDYGYIDIPDNWIKFTDANAGDSIQYSDGSNYNIVTLNAYTREKANISAGEDFTPETLANRVASNWDGRKDVDDYWGAKTTVAGIDSYQVNVNFKSGQQAATWIFKKGEKIYMITVEGDEDTLSELVAYVEDTWSLSKDGGSSI</sequence>
<evidence type="ECO:0000313" key="3">
    <source>
        <dbReference type="Proteomes" id="UP001519349"/>
    </source>
</evidence>
<dbReference type="Proteomes" id="UP001519349">
    <property type="component" value="Unassembled WGS sequence"/>
</dbReference>
<evidence type="ECO:0000313" key="2">
    <source>
        <dbReference type="EMBL" id="MBP2621708.1"/>
    </source>
</evidence>
<feature type="compositionally biased region" description="Low complexity" evidence="1">
    <location>
        <begin position="33"/>
        <end position="42"/>
    </location>
</feature>
<name>A0ABS5AZN4_9STRE</name>
<proteinExistence type="predicted"/>